<sequence length="169" mass="18792">MQPFVTTLIGFLVTFIVSPIFAGIPLCCLSQKGFSFRGYYLRGMALATLLYAAFFLAWGPVYQNRCNDIGTSYSFLKDHPDITKDDVYAACKAYLWVGVAFGSLFLIVSILVFVRSRHLLSCEEDAKYRGVEGGMPAMAPLNNSYVPLNNYGASPAETRPFNQPVPYQQ</sequence>
<comment type="caution">
    <text evidence="2">The sequence shown here is derived from an EMBL/GenBank/DDBJ whole genome shotgun (WGS) entry which is preliminary data.</text>
</comment>
<feature type="transmembrane region" description="Helical" evidence="1">
    <location>
        <begin position="39"/>
        <end position="58"/>
    </location>
</feature>
<organism evidence="2 3">
    <name type="scientific">Rhizoclosmatium globosum</name>
    <dbReference type="NCBI Taxonomy" id="329046"/>
    <lineage>
        <taxon>Eukaryota</taxon>
        <taxon>Fungi</taxon>
        <taxon>Fungi incertae sedis</taxon>
        <taxon>Chytridiomycota</taxon>
        <taxon>Chytridiomycota incertae sedis</taxon>
        <taxon>Chytridiomycetes</taxon>
        <taxon>Chytridiales</taxon>
        <taxon>Chytriomycetaceae</taxon>
        <taxon>Rhizoclosmatium</taxon>
    </lineage>
</organism>
<accession>A0A1Y2D3B1</accession>
<evidence type="ECO:0000313" key="3">
    <source>
        <dbReference type="Proteomes" id="UP000193642"/>
    </source>
</evidence>
<reference evidence="2 3" key="1">
    <citation type="submission" date="2016-07" db="EMBL/GenBank/DDBJ databases">
        <title>Pervasive Adenine N6-methylation of Active Genes in Fungi.</title>
        <authorList>
            <consortium name="DOE Joint Genome Institute"/>
            <person name="Mondo S.J."/>
            <person name="Dannebaum R.O."/>
            <person name="Kuo R.C."/>
            <person name="Labutti K."/>
            <person name="Haridas S."/>
            <person name="Kuo A."/>
            <person name="Salamov A."/>
            <person name="Ahrendt S.R."/>
            <person name="Lipzen A."/>
            <person name="Sullivan W."/>
            <person name="Andreopoulos W.B."/>
            <person name="Clum A."/>
            <person name="Lindquist E."/>
            <person name="Daum C."/>
            <person name="Ramamoorthy G.K."/>
            <person name="Gryganskyi A."/>
            <person name="Culley D."/>
            <person name="Magnuson J.K."/>
            <person name="James T.Y."/>
            <person name="O'Malley M.A."/>
            <person name="Stajich J.E."/>
            <person name="Spatafora J.W."/>
            <person name="Visel A."/>
            <person name="Grigoriev I.V."/>
        </authorList>
    </citation>
    <scope>NUCLEOTIDE SEQUENCE [LARGE SCALE GENOMIC DNA]</scope>
    <source>
        <strain evidence="2 3">JEL800</strain>
    </source>
</reference>
<dbReference type="OrthoDB" id="10418348at2759"/>
<keyword evidence="1" id="KW-0472">Membrane</keyword>
<keyword evidence="3" id="KW-1185">Reference proteome</keyword>
<dbReference type="EMBL" id="MCGO01000001">
    <property type="protein sequence ID" value="ORY53779.1"/>
    <property type="molecule type" value="Genomic_DNA"/>
</dbReference>
<name>A0A1Y2D3B1_9FUNG</name>
<feature type="transmembrane region" description="Helical" evidence="1">
    <location>
        <begin position="93"/>
        <end position="114"/>
    </location>
</feature>
<proteinExistence type="predicted"/>
<keyword evidence="1" id="KW-1133">Transmembrane helix</keyword>
<evidence type="ECO:0000256" key="1">
    <source>
        <dbReference type="SAM" id="Phobius"/>
    </source>
</evidence>
<keyword evidence="1" id="KW-0812">Transmembrane</keyword>
<dbReference type="AlphaFoldDB" id="A0A1Y2D3B1"/>
<feature type="transmembrane region" description="Helical" evidence="1">
    <location>
        <begin position="6"/>
        <end position="27"/>
    </location>
</feature>
<gene>
    <name evidence="2" type="ORF">BCR33DRAFT_711137</name>
</gene>
<protein>
    <submittedName>
        <fullName evidence="2">Uncharacterized protein</fullName>
    </submittedName>
</protein>
<evidence type="ECO:0000313" key="2">
    <source>
        <dbReference type="EMBL" id="ORY53779.1"/>
    </source>
</evidence>
<dbReference type="Proteomes" id="UP000193642">
    <property type="component" value="Unassembled WGS sequence"/>
</dbReference>